<dbReference type="AlphaFoldDB" id="A0A0V1B265"/>
<comment type="caution">
    <text evidence="2">The sequence shown here is derived from an EMBL/GenBank/DDBJ whole genome shotgun (WGS) entry which is preliminary data.</text>
</comment>
<dbReference type="Proteomes" id="UP000054653">
    <property type="component" value="Unassembled WGS sequence"/>
</dbReference>
<accession>A0A0V1B265</accession>
<evidence type="ECO:0000256" key="1">
    <source>
        <dbReference type="SAM" id="MobiDB-lite"/>
    </source>
</evidence>
<dbReference type="EMBL" id="JYDI01001433">
    <property type="protein sequence ID" value="KRY31041.1"/>
    <property type="molecule type" value="Genomic_DNA"/>
</dbReference>
<sequence>MVWSPFPEVLRTAQRLGWVRSDPEERADSVIAGGIRPTPLGIFARCPPPGRPRGGAGTTSSPADLPPAQVPPSLHRNTAS</sequence>
<feature type="region of interest" description="Disordered" evidence="1">
    <location>
        <begin position="41"/>
        <end position="80"/>
    </location>
</feature>
<name>A0A0V1B265_TRIBR</name>
<reference evidence="2 3" key="1">
    <citation type="submission" date="2015-01" db="EMBL/GenBank/DDBJ databases">
        <title>Evolution of Trichinella species and genotypes.</title>
        <authorList>
            <person name="Korhonen P.K."/>
            <person name="Edoardo P."/>
            <person name="Giuseppe L.R."/>
            <person name="Gasser R.B."/>
        </authorList>
    </citation>
    <scope>NUCLEOTIDE SEQUENCE [LARGE SCALE GENOMIC DNA]</scope>
    <source>
        <strain evidence="2">ISS120</strain>
    </source>
</reference>
<gene>
    <name evidence="2" type="ORF">T03_4007</name>
</gene>
<organism evidence="2 3">
    <name type="scientific">Trichinella britovi</name>
    <name type="common">Parasitic roundworm</name>
    <dbReference type="NCBI Taxonomy" id="45882"/>
    <lineage>
        <taxon>Eukaryota</taxon>
        <taxon>Metazoa</taxon>
        <taxon>Ecdysozoa</taxon>
        <taxon>Nematoda</taxon>
        <taxon>Enoplea</taxon>
        <taxon>Dorylaimia</taxon>
        <taxon>Trichinellida</taxon>
        <taxon>Trichinellidae</taxon>
        <taxon>Trichinella</taxon>
    </lineage>
</organism>
<evidence type="ECO:0000313" key="3">
    <source>
        <dbReference type="Proteomes" id="UP000054653"/>
    </source>
</evidence>
<proteinExistence type="predicted"/>
<evidence type="ECO:0000313" key="2">
    <source>
        <dbReference type="EMBL" id="KRY31041.1"/>
    </source>
</evidence>
<keyword evidence="3" id="KW-1185">Reference proteome</keyword>
<protein>
    <submittedName>
        <fullName evidence="2">Uncharacterized protein</fullName>
    </submittedName>
</protein>